<keyword evidence="5" id="KW-1133">Transmembrane helix</keyword>
<evidence type="ECO:0000256" key="5">
    <source>
        <dbReference type="SAM" id="Phobius"/>
    </source>
</evidence>
<evidence type="ECO:0000256" key="4">
    <source>
        <dbReference type="PIRSR" id="PIRSR605754-1"/>
    </source>
</evidence>
<dbReference type="InterPro" id="IPR005754">
    <property type="entry name" value="Sortase"/>
</dbReference>
<keyword evidence="3" id="KW-0788">Thiol protease</keyword>
<organism evidence="6 7">
    <name type="scientific">Lacticaseibacillus saniviri JCM 17471 = DSM 24301</name>
    <dbReference type="NCBI Taxonomy" id="1293598"/>
    <lineage>
        <taxon>Bacteria</taxon>
        <taxon>Bacillati</taxon>
        <taxon>Bacillota</taxon>
        <taxon>Bacilli</taxon>
        <taxon>Lactobacillales</taxon>
        <taxon>Lactobacillaceae</taxon>
        <taxon>Lacticaseibacillus</taxon>
    </lineage>
</organism>
<evidence type="ECO:0000256" key="2">
    <source>
        <dbReference type="ARBA" id="ARBA00022801"/>
    </source>
</evidence>
<dbReference type="Gene3D" id="2.40.260.10">
    <property type="entry name" value="Sortase"/>
    <property type="match status" value="1"/>
</dbReference>
<dbReference type="InterPro" id="IPR023365">
    <property type="entry name" value="Sortase_dom-sf"/>
</dbReference>
<accession>A0A0R2MN39</accession>
<keyword evidence="1" id="KW-0645">Protease</keyword>
<keyword evidence="5" id="KW-0812">Transmembrane</keyword>
<dbReference type="Pfam" id="PF04203">
    <property type="entry name" value="Sortase"/>
    <property type="match status" value="1"/>
</dbReference>
<name>A0A0R2MN39_9LACO</name>
<dbReference type="GO" id="GO:0006508">
    <property type="term" value="P:proteolysis"/>
    <property type="evidence" value="ECO:0007669"/>
    <property type="project" value="UniProtKB-KW"/>
</dbReference>
<sequence length="233" mass="25687">MKPVKKEHRARTWFVRTLMVLGILIGLALVFNEQIKLFVINQMSQSTVQKLDKKTAKQNQKKPATFNFSAVKALDVQTVTHAAVNRSNNVHPIGKLAVPSVSMSLPILKGLANDNLSVGAGTMKADQEMGVGNYALAGHYMTNQGILFSPLKQVSEGDKIYLTDMQRVFTYRVTAKKTISETQVQWIDDVPDKKLVTLITCASPTEGEVNRIVVQGELINTTQATDAALEVFK</sequence>
<keyword evidence="5" id="KW-0472">Membrane</keyword>
<dbReference type="Proteomes" id="UP000050969">
    <property type="component" value="Unassembled WGS sequence"/>
</dbReference>
<feature type="active site" description="Proton donor/acceptor" evidence="4">
    <location>
        <position position="139"/>
    </location>
</feature>
<protein>
    <submittedName>
        <fullName evidence="6">Sortase A</fullName>
    </submittedName>
</protein>
<dbReference type="CDD" id="cd06165">
    <property type="entry name" value="Sortase_A"/>
    <property type="match status" value="1"/>
</dbReference>
<evidence type="ECO:0000256" key="1">
    <source>
        <dbReference type="ARBA" id="ARBA00022670"/>
    </source>
</evidence>
<keyword evidence="7" id="KW-1185">Reference proteome</keyword>
<proteinExistence type="predicted"/>
<dbReference type="InterPro" id="IPR042007">
    <property type="entry name" value="Sortase_A"/>
</dbReference>
<evidence type="ECO:0000256" key="3">
    <source>
        <dbReference type="ARBA" id="ARBA00022807"/>
    </source>
</evidence>
<gene>
    <name evidence="6" type="ORF">IV56_GL000206</name>
</gene>
<feature type="active site" description="Acyl-thioester intermediate" evidence="4">
    <location>
        <position position="201"/>
    </location>
</feature>
<feature type="transmembrane region" description="Helical" evidence="5">
    <location>
        <begin position="12"/>
        <end position="31"/>
    </location>
</feature>
<dbReference type="EMBL" id="JQCE01000075">
    <property type="protein sequence ID" value="KRO15118.1"/>
    <property type="molecule type" value="Genomic_DNA"/>
</dbReference>
<dbReference type="PATRIC" id="fig|1293598.4.peg.221"/>
<dbReference type="GO" id="GO:0008234">
    <property type="term" value="F:cysteine-type peptidase activity"/>
    <property type="evidence" value="ECO:0007669"/>
    <property type="project" value="UniProtKB-KW"/>
</dbReference>
<evidence type="ECO:0000313" key="7">
    <source>
        <dbReference type="Proteomes" id="UP000050969"/>
    </source>
</evidence>
<comment type="caution">
    <text evidence="6">The sequence shown here is derived from an EMBL/GenBank/DDBJ whole genome shotgun (WGS) entry which is preliminary data.</text>
</comment>
<dbReference type="STRING" id="1293598.IV56_GL000206"/>
<reference evidence="6 7" key="1">
    <citation type="journal article" date="2015" name="Genome Announc.">
        <title>Expanding the biotechnology potential of lactobacilli through comparative genomics of 213 strains and associated genera.</title>
        <authorList>
            <person name="Sun Z."/>
            <person name="Harris H.M."/>
            <person name="McCann A."/>
            <person name="Guo C."/>
            <person name="Argimon S."/>
            <person name="Zhang W."/>
            <person name="Yang X."/>
            <person name="Jeffery I.B."/>
            <person name="Cooney J.C."/>
            <person name="Kagawa T.F."/>
            <person name="Liu W."/>
            <person name="Song Y."/>
            <person name="Salvetti E."/>
            <person name="Wrobel A."/>
            <person name="Rasinkangas P."/>
            <person name="Parkhill J."/>
            <person name="Rea M.C."/>
            <person name="O'Sullivan O."/>
            <person name="Ritari J."/>
            <person name="Douillard F.P."/>
            <person name="Paul Ross R."/>
            <person name="Yang R."/>
            <person name="Briner A.E."/>
            <person name="Felis G.E."/>
            <person name="de Vos W.M."/>
            <person name="Barrangou R."/>
            <person name="Klaenhammer T.R."/>
            <person name="Caufield P.W."/>
            <person name="Cui Y."/>
            <person name="Zhang H."/>
            <person name="O'Toole P.W."/>
        </authorList>
    </citation>
    <scope>NUCLEOTIDE SEQUENCE [LARGE SCALE GENOMIC DNA]</scope>
    <source>
        <strain evidence="6 7">DSM 24301</strain>
    </source>
</reference>
<dbReference type="SUPFAM" id="SSF63817">
    <property type="entry name" value="Sortase"/>
    <property type="match status" value="1"/>
</dbReference>
<evidence type="ECO:0000313" key="6">
    <source>
        <dbReference type="EMBL" id="KRO15118.1"/>
    </source>
</evidence>
<keyword evidence="2" id="KW-0378">Hydrolase</keyword>
<dbReference type="NCBIfam" id="TIGR01076">
    <property type="entry name" value="sortase_fam"/>
    <property type="match status" value="1"/>
</dbReference>
<dbReference type="AlphaFoldDB" id="A0A0R2MN39"/>